<dbReference type="EMBL" id="JAPDPI010000002">
    <property type="protein sequence ID" value="MCW3804418.1"/>
    <property type="molecule type" value="Genomic_DNA"/>
</dbReference>
<dbReference type="NCBIfam" id="TIGR02436">
    <property type="entry name" value="four helix bundle protein"/>
    <property type="match status" value="1"/>
</dbReference>
<dbReference type="CDD" id="cd16377">
    <property type="entry name" value="23S_rRNA_IVP_like"/>
    <property type="match status" value="1"/>
</dbReference>
<sequence length="123" mass="14175">MKQRIEKFEDLSIWQEGVDLASEIYGTLSGCKDYGMRDQMQRAAVSIPSNIAEGFERQTNNEFLRFLKIAKGSCGELRTQLIISNKIRLITNGDELIDKTRTLSSKIQKLISYREKIRKENKS</sequence>
<dbReference type="SUPFAM" id="SSF158446">
    <property type="entry name" value="IVS-encoded protein-like"/>
    <property type="match status" value="1"/>
</dbReference>
<keyword evidence="2" id="KW-1185">Reference proteome</keyword>
<accession>A0AAE3MB11</accession>
<dbReference type="InterPro" id="IPR036583">
    <property type="entry name" value="23S_rRNA_IVS_sf"/>
</dbReference>
<dbReference type="Pfam" id="PF05635">
    <property type="entry name" value="23S_rRNA_IVP"/>
    <property type="match status" value="1"/>
</dbReference>
<dbReference type="NCBIfam" id="NF008912">
    <property type="entry name" value="PRK12275.1-6"/>
    <property type="match status" value="1"/>
</dbReference>
<reference evidence="1" key="1">
    <citation type="submission" date="2022-10" db="EMBL/GenBank/DDBJ databases">
        <authorList>
            <person name="Yu W.X."/>
        </authorList>
    </citation>
    <scope>NUCLEOTIDE SEQUENCE</scope>
    <source>
        <strain evidence="1">D04</strain>
    </source>
</reference>
<dbReference type="Gene3D" id="1.20.1440.60">
    <property type="entry name" value="23S rRNA-intervening sequence"/>
    <property type="match status" value="1"/>
</dbReference>
<evidence type="ECO:0000313" key="2">
    <source>
        <dbReference type="Proteomes" id="UP001207408"/>
    </source>
</evidence>
<proteinExistence type="predicted"/>
<dbReference type="Proteomes" id="UP001207408">
    <property type="component" value="Unassembled WGS sequence"/>
</dbReference>
<name>A0AAE3MB11_9BACT</name>
<evidence type="ECO:0000313" key="1">
    <source>
        <dbReference type="EMBL" id="MCW3804418.1"/>
    </source>
</evidence>
<dbReference type="PANTHER" id="PTHR38471">
    <property type="entry name" value="FOUR HELIX BUNDLE PROTEIN"/>
    <property type="match status" value="1"/>
</dbReference>
<dbReference type="InterPro" id="IPR012657">
    <property type="entry name" value="23S_rRNA-intervening_sequence"/>
</dbReference>
<organism evidence="1 2">
    <name type="scientific">Plebeiibacterium marinum</name>
    <dbReference type="NCBI Taxonomy" id="2992111"/>
    <lineage>
        <taxon>Bacteria</taxon>
        <taxon>Pseudomonadati</taxon>
        <taxon>Bacteroidota</taxon>
        <taxon>Bacteroidia</taxon>
        <taxon>Marinilabiliales</taxon>
        <taxon>Marinilabiliaceae</taxon>
        <taxon>Plebeiibacterium</taxon>
    </lineage>
</organism>
<dbReference type="AlphaFoldDB" id="A0AAE3MB11"/>
<protein>
    <submittedName>
        <fullName evidence="1">Four helix bundle protein</fullName>
    </submittedName>
</protein>
<dbReference type="PANTHER" id="PTHR38471:SF2">
    <property type="entry name" value="FOUR HELIX BUNDLE PROTEIN"/>
    <property type="match status" value="1"/>
</dbReference>
<comment type="caution">
    <text evidence="1">The sequence shown here is derived from an EMBL/GenBank/DDBJ whole genome shotgun (WGS) entry which is preliminary data.</text>
</comment>
<dbReference type="RefSeq" id="WP_301197639.1">
    <property type="nucleotide sequence ID" value="NZ_JAPDPI010000002.1"/>
</dbReference>
<gene>
    <name evidence="1" type="ORF">OM074_02210</name>
</gene>